<dbReference type="Pfam" id="PF13560">
    <property type="entry name" value="HTH_31"/>
    <property type="match status" value="1"/>
</dbReference>
<reference evidence="2 3" key="1">
    <citation type="submission" date="2017-10" db="EMBL/GenBank/DDBJ databases">
        <title>Comparative genomics between pathogenic Norcardia.</title>
        <authorList>
            <person name="Zeng L."/>
        </authorList>
    </citation>
    <scope>NUCLEOTIDE SEQUENCE [LARGE SCALE GENOMIC DNA]</scope>
    <source>
        <strain evidence="2 3">NC_YFY_NT001</strain>
    </source>
</reference>
<dbReference type="PROSITE" id="PS50943">
    <property type="entry name" value="HTH_CROC1"/>
    <property type="match status" value="1"/>
</dbReference>
<dbReference type="Proteomes" id="UP000221961">
    <property type="component" value="Chromosome"/>
</dbReference>
<feature type="domain" description="HTH cro/C1-type" evidence="1">
    <location>
        <begin position="15"/>
        <end position="69"/>
    </location>
</feature>
<dbReference type="GO" id="GO:0003677">
    <property type="term" value="F:DNA binding"/>
    <property type="evidence" value="ECO:0007669"/>
    <property type="project" value="UniProtKB-KW"/>
</dbReference>
<dbReference type="KEGG" id="ntp:CRH09_01190"/>
<dbReference type="RefSeq" id="WP_098692367.1">
    <property type="nucleotide sequence ID" value="NZ_CP023778.1"/>
</dbReference>
<dbReference type="GeneID" id="88356056"/>
<dbReference type="AlphaFoldDB" id="A0A291RCK1"/>
<dbReference type="EMBL" id="CP023778">
    <property type="protein sequence ID" value="ATL65048.1"/>
    <property type="molecule type" value="Genomic_DNA"/>
</dbReference>
<dbReference type="SUPFAM" id="SSF47413">
    <property type="entry name" value="lambda repressor-like DNA-binding domains"/>
    <property type="match status" value="1"/>
</dbReference>
<keyword evidence="2" id="KW-0238">DNA-binding</keyword>
<dbReference type="InterPro" id="IPR043917">
    <property type="entry name" value="DUF5753"/>
</dbReference>
<gene>
    <name evidence="2" type="ORF">CRH09_01190</name>
</gene>
<evidence type="ECO:0000313" key="2">
    <source>
        <dbReference type="EMBL" id="ATL65048.1"/>
    </source>
</evidence>
<dbReference type="Gene3D" id="1.10.260.40">
    <property type="entry name" value="lambda repressor-like DNA-binding domains"/>
    <property type="match status" value="1"/>
</dbReference>
<name>A0A291RCK1_9NOCA</name>
<protein>
    <submittedName>
        <fullName evidence="2">DNA-binding protein</fullName>
    </submittedName>
</protein>
<proteinExistence type="predicted"/>
<organism evidence="2 3">
    <name type="scientific">Nocardia terpenica</name>
    <dbReference type="NCBI Taxonomy" id="455432"/>
    <lineage>
        <taxon>Bacteria</taxon>
        <taxon>Bacillati</taxon>
        <taxon>Actinomycetota</taxon>
        <taxon>Actinomycetes</taxon>
        <taxon>Mycobacteriales</taxon>
        <taxon>Nocardiaceae</taxon>
        <taxon>Nocardia</taxon>
    </lineage>
</organism>
<evidence type="ECO:0000313" key="3">
    <source>
        <dbReference type="Proteomes" id="UP000221961"/>
    </source>
</evidence>
<sequence length="278" mass="31545">MTNVSEARRDLGARLRGLRVAARLRGYQLAEQAGWHPAKVSRIEHGAQAISEDDLATWCRITGAELAYPDLLATVRNISAAWMEWKRIIGHGFAGHQREINDLESRTELLRGYDPQIIHGLLQTEDYARAVLRAGMEFLDTSRDLDHAVQARIERQQVLRRGRHRFHLLLNEQALRTTVGGPSVMAGQLEHLLELMTLPGLVLGIVPARSEFFYRTTDFVLYDQRKVLVETITAESTITQPREVAYYEKVFAGLMQQASYGEAARALISAELDERDRR</sequence>
<evidence type="ECO:0000259" key="1">
    <source>
        <dbReference type="PROSITE" id="PS50943"/>
    </source>
</evidence>
<dbReference type="Pfam" id="PF19054">
    <property type="entry name" value="DUF5753"/>
    <property type="match status" value="1"/>
</dbReference>
<dbReference type="CDD" id="cd00093">
    <property type="entry name" value="HTH_XRE"/>
    <property type="match status" value="1"/>
</dbReference>
<dbReference type="InterPro" id="IPR010982">
    <property type="entry name" value="Lambda_DNA-bd_dom_sf"/>
</dbReference>
<accession>A0A291RCK1</accession>
<dbReference type="InterPro" id="IPR001387">
    <property type="entry name" value="Cro/C1-type_HTH"/>
</dbReference>
<dbReference type="SMART" id="SM00530">
    <property type="entry name" value="HTH_XRE"/>
    <property type="match status" value="1"/>
</dbReference>